<feature type="non-terminal residue" evidence="2">
    <location>
        <position position="1"/>
    </location>
</feature>
<evidence type="ECO:0000256" key="1">
    <source>
        <dbReference type="SAM" id="Phobius"/>
    </source>
</evidence>
<dbReference type="Proteomes" id="UP000799118">
    <property type="component" value="Unassembled WGS sequence"/>
</dbReference>
<evidence type="ECO:0000313" key="3">
    <source>
        <dbReference type="Proteomes" id="UP000799118"/>
    </source>
</evidence>
<organism evidence="2 3">
    <name type="scientific">Gymnopus androsaceus JB14</name>
    <dbReference type="NCBI Taxonomy" id="1447944"/>
    <lineage>
        <taxon>Eukaryota</taxon>
        <taxon>Fungi</taxon>
        <taxon>Dikarya</taxon>
        <taxon>Basidiomycota</taxon>
        <taxon>Agaricomycotina</taxon>
        <taxon>Agaricomycetes</taxon>
        <taxon>Agaricomycetidae</taxon>
        <taxon>Agaricales</taxon>
        <taxon>Marasmiineae</taxon>
        <taxon>Omphalotaceae</taxon>
        <taxon>Gymnopus</taxon>
    </lineage>
</organism>
<gene>
    <name evidence="2" type="ORF">BT96DRAFT_863196</name>
</gene>
<keyword evidence="3" id="KW-1185">Reference proteome</keyword>
<feature type="transmembrane region" description="Helical" evidence="1">
    <location>
        <begin position="12"/>
        <end position="28"/>
    </location>
</feature>
<proteinExistence type="predicted"/>
<dbReference type="AlphaFoldDB" id="A0A6A4H705"/>
<evidence type="ECO:0000313" key="2">
    <source>
        <dbReference type="EMBL" id="KAE9393871.1"/>
    </source>
</evidence>
<keyword evidence="1" id="KW-1133">Transmembrane helix</keyword>
<protein>
    <submittedName>
        <fullName evidence="2">Uncharacterized protein</fullName>
    </submittedName>
</protein>
<keyword evidence="1" id="KW-0812">Transmembrane</keyword>
<accession>A0A6A4H705</accession>
<sequence>KTKTIQRKSQARYVCHSFTVALLIQLFSSDYYFWVLVFLVHGLLTITIGPCFIEILY</sequence>
<keyword evidence="1" id="KW-0472">Membrane</keyword>
<feature type="transmembrane region" description="Helical" evidence="1">
    <location>
        <begin position="34"/>
        <end position="56"/>
    </location>
</feature>
<name>A0A6A4H705_9AGAR</name>
<dbReference type="EMBL" id="ML769562">
    <property type="protein sequence ID" value="KAE9393871.1"/>
    <property type="molecule type" value="Genomic_DNA"/>
</dbReference>
<reference evidence="2" key="1">
    <citation type="journal article" date="2019" name="Environ. Microbiol.">
        <title>Fungal ecological strategies reflected in gene transcription - a case study of two litter decomposers.</title>
        <authorList>
            <person name="Barbi F."/>
            <person name="Kohler A."/>
            <person name="Barry K."/>
            <person name="Baskaran P."/>
            <person name="Daum C."/>
            <person name="Fauchery L."/>
            <person name="Ihrmark K."/>
            <person name="Kuo A."/>
            <person name="LaButti K."/>
            <person name="Lipzen A."/>
            <person name="Morin E."/>
            <person name="Grigoriev I.V."/>
            <person name="Henrissat B."/>
            <person name="Lindahl B."/>
            <person name="Martin F."/>
        </authorList>
    </citation>
    <scope>NUCLEOTIDE SEQUENCE</scope>
    <source>
        <strain evidence="2">JB14</strain>
    </source>
</reference>